<dbReference type="PANTHER" id="PTHR11266:SF17">
    <property type="entry name" value="PROTEIN MPV17"/>
    <property type="match status" value="1"/>
</dbReference>
<evidence type="ECO:0000256" key="4">
    <source>
        <dbReference type="ARBA" id="ARBA00022989"/>
    </source>
</evidence>
<comment type="similarity">
    <text evidence="2 6">Belongs to the peroxisomal membrane protein PXMP2/4 family.</text>
</comment>
<evidence type="ECO:0000313" key="8">
    <source>
        <dbReference type="EMBL" id="CAH0518055.1"/>
    </source>
</evidence>
<proteinExistence type="inferred from homology"/>
<comment type="subcellular location">
    <subcellularLocation>
        <location evidence="1">Membrane</location>
        <topology evidence="1">Multi-pass membrane protein</topology>
    </subcellularLocation>
</comment>
<dbReference type="Proteomes" id="UP001158986">
    <property type="component" value="Unassembled WGS sequence"/>
</dbReference>
<evidence type="ECO:0000256" key="7">
    <source>
        <dbReference type="SAM" id="SignalP"/>
    </source>
</evidence>
<keyword evidence="9" id="KW-1185">Reference proteome</keyword>
<keyword evidence="3 6" id="KW-0812">Transmembrane</keyword>
<feature type="transmembrane region" description="Helical" evidence="6">
    <location>
        <begin position="117"/>
        <end position="136"/>
    </location>
</feature>
<sequence>MIQIKLLFFFSFICNQPCVALDWLHKAPLTTKVLTAATLSGVGDRIAQRIEAIEASTTTDLAWEPIDKEESVSPSTARTLRMVVWGGLFTAPIMHTWFHIIDKAIPGSGKLVVAKKVVADMVIMAPIMTLGFYIVIKTMEGKQLSDAVELATAKLQPTLAMNYKVWPAANVMVFTLVPFHYRTPFVNFVSLGWSTYLSIMANKTSKKMQNVMTG</sequence>
<evidence type="ECO:0000256" key="2">
    <source>
        <dbReference type="ARBA" id="ARBA00006824"/>
    </source>
</evidence>
<dbReference type="InterPro" id="IPR007248">
    <property type="entry name" value="Mpv17_PMP22"/>
</dbReference>
<gene>
    <name evidence="8" type="ORF">PBS001_LOCUS4640</name>
</gene>
<evidence type="ECO:0000256" key="1">
    <source>
        <dbReference type="ARBA" id="ARBA00004141"/>
    </source>
</evidence>
<dbReference type="EMBL" id="CAKLCB010000255">
    <property type="protein sequence ID" value="CAH0518055.1"/>
    <property type="molecule type" value="Genomic_DNA"/>
</dbReference>
<protein>
    <submittedName>
        <fullName evidence="8">Uncharacterized protein</fullName>
    </submittedName>
</protein>
<organism evidence="8 9">
    <name type="scientific">Peronospora belbahrii</name>
    <dbReference type="NCBI Taxonomy" id="622444"/>
    <lineage>
        <taxon>Eukaryota</taxon>
        <taxon>Sar</taxon>
        <taxon>Stramenopiles</taxon>
        <taxon>Oomycota</taxon>
        <taxon>Peronosporomycetes</taxon>
        <taxon>Peronosporales</taxon>
        <taxon>Peronosporaceae</taxon>
        <taxon>Peronospora</taxon>
    </lineage>
</organism>
<comment type="caution">
    <text evidence="8">The sequence shown here is derived from an EMBL/GenBank/DDBJ whole genome shotgun (WGS) entry which is preliminary data.</text>
</comment>
<evidence type="ECO:0000313" key="9">
    <source>
        <dbReference type="Proteomes" id="UP001158986"/>
    </source>
</evidence>
<evidence type="ECO:0000256" key="5">
    <source>
        <dbReference type="ARBA" id="ARBA00023136"/>
    </source>
</evidence>
<feature type="signal peptide" evidence="7">
    <location>
        <begin position="1"/>
        <end position="20"/>
    </location>
</feature>
<evidence type="ECO:0000256" key="6">
    <source>
        <dbReference type="RuleBase" id="RU363053"/>
    </source>
</evidence>
<name>A0ABN8CY76_9STRA</name>
<dbReference type="PANTHER" id="PTHR11266">
    <property type="entry name" value="PEROXISOMAL MEMBRANE PROTEIN 2, PXMP2 MPV17"/>
    <property type="match status" value="1"/>
</dbReference>
<reference evidence="8 9" key="1">
    <citation type="submission" date="2021-11" db="EMBL/GenBank/DDBJ databases">
        <authorList>
            <person name="Islam A."/>
            <person name="Islam S."/>
            <person name="Flora M.S."/>
            <person name="Rahman M."/>
            <person name="Ziaur R.M."/>
            <person name="Epstein J.H."/>
            <person name="Hassan M."/>
            <person name="Klassen M."/>
            <person name="Woodard K."/>
            <person name="Webb A."/>
            <person name="Webby R.J."/>
            <person name="El Zowalaty M.E."/>
        </authorList>
    </citation>
    <scope>NUCLEOTIDE SEQUENCE [LARGE SCALE GENOMIC DNA]</scope>
    <source>
        <strain evidence="8">Pbs1</strain>
    </source>
</reference>
<dbReference type="Pfam" id="PF04117">
    <property type="entry name" value="Mpv17_PMP22"/>
    <property type="match status" value="1"/>
</dbReference>
<accession>A0ABN8CY76</accession>
<evidence type="ECO:0000256" key="3">
    <source>
        <dbReference type="ARBA" id="ARBA00022692"/>
    </source>
</evidence>
<feature type="transmembrane region" description="Helical" evidence="6">
    <location>
        <begin position="82"/>
        <end position="105"/>
    </location>
</feature>
<keyword evidence="7" id="KW-0732">Signal</keyword>
<feature type="chain" id="PRO_5045474314" evidence="7">
    <location>
        <begin position="21"/>
        <end position="214"/>
    </location>
</feature>
<keyword evidence="4 6" id="KW-1133">Transmembrane helix</keyword>
<keyword evidence="5 6" id="KW-0472">Membrane</keyword>